<accession>A0A4S9TTH2</accession>
<dbReference type="SUPFAM" id="SSF52317">
    <property type="entry name" value="Class I glutamine amidotransferase-like"/>
    <property type="match status" value="1"/>
</dbReference>
<dbReference type="AlphaFoldDB" id="A0A4S9TTH2"/>
<proteinExistence type="predicted"/>
<feature type="domain" description="DJ-1/PfpI" evidence="1">
    <location>
        <begin position="18"/>
        <end position="210"/>
    </location>
</feature>
<dbReference type="GO" id="GO:0016740">
    <property type="term" value="F:transferase activity"/>
    <property type="evidence" value="ECO:0007669"/>
    <property type="project" value="UniProtKB-KW"/>
</dbReference>
<protein>
    <submittedName>
        <fullName evidence="2">Class I glutamine amidotransferase-like protein</fullName>
    </submittedName>
</protein>
<dbReference type="Gene3D" id="3.40.50.880">
    <property type="match status" value="1"/>
</dbReference>
<reference evidence="2 3" key="1">
    <citation type="submission" date="2018-10" db="EMBL/GenBank/DDBJ databases">
        <title>Fifty Aureobasidium pullulans genomes reveal a recombining polyextremotolerant generalist.</title>
        <authorList>
            <person name="Gostincar C."/>
            <person name="Turk M."/>
            <person name="Zajc J."/>
            <person name="Gunde-Cimerman N."/>
        </authorList>
    </citation>
    <scope>NUCLEOTIDE SEQUENCE [LARGE SCALE GENOMIC DNA]</scope>
    <source>
        <strain evidence="2 3">EXF-3863</strain>
    </source>
</reference>
<evidence type="ECO:0000313" key="2">
    <source>
        <dbReference type="EMBL" id="THZ27918.1"/>
    </source>
</evidence>
<dbReference type="CDD" id="cd03139">
    <property type="entry name" value="GATase1_PfpI_2"/>
    <property type="match status" value="1"/>
</dbReference>
<sequence length="257" mass="27682">YHYHRVDPSLHFTVHFALVVYPQFEVLDAFGPTEALHCLGHPFVNPNSQDITFSVIGPHLDPVSTGPTEGDPSPVKSRVAQTIVPTHTFDAPPKDVDVLIVPGGFGAGPKALHGGDWEPAGVERVVQFLHDQYPTLKHLLAVCNGAGLAARAGILDGQKATTNKQLWPAITALGPKTHWVARARWVVADNGKLWTSSGVSAGTDAMLALIDHIYGKNDQGTLYGDVIKEGMEWNRVYNSEADPFAGSNNVTDVPAQE</sequence>
<keyword evidence="2" id="KW-0315">Glutamine amidotransferase</keyword>
<dbReference type="EMBL" id="QZBM01000051">
    <property type="protein sequence ID" value="THZ27918.1"/>
    <property type="molecule type" value="Genomic_DNA"/>
</dbReference>
<dbReference type="PANTHER" id="PTHR43130:SF15">
    <property type="entry name" value="THIJ_PFPI FAMILY PROTEIN (AFU_ORTHOLOGUE AFUA_5G14240)"/>
    <property type="match status" value="1"/>
</dbReference>
<dbReference type="PANTHER" id="PTHR43130">
    <property type="entry name" value="ARAC-FAMILY TRANSCRIPTIONAL REGULATOR"/>
    <property type="match status" value="1"/>
</dbReference>
<dbReference type="InterPro" id="IPR002818">
    <property type="entry name" value="DJ-1/PfpI"/>
</dbReference>
<comment type="caution">
    <text evidence="2">The sequence shown here is derived from an EMBL/GenBank/DDBJ whole genome shotgun (WGS) entry which is preliminary data.</text>
</comment>
<dbReference type="InterPro" id="IPR052158">
    <property type="entry name" value="INH-QAR"/>
</dbReference>
<dbReference type="InterPro" id="IPR029062">
    <property type="entry name" value="Class_I_gatase-like"/>
</dbReference>
<evidence type="ECO:0000313" key="3">
    <source>
        <dbReference type="Proteomes" id="UP000308005"/>
    </source>
</evidence>
<feature type="non-terminal residue" evidence="2">
    <location>
        <position position="1"/>
    </location>
</feature>
<dbReference type="Pfam" id="PF01965">
    <property type="entry name" value="DJ-1_PfpI"/>
    <property type="match status" value="1"/>
</dbReference>
<gene>
    <name evidence="2" type="ORF">D6C91_02089</name>
</gene>
<dbReference type="Proteomes" id="UP000308005">
    <property type="component" value="Unassembled WGS sequence"/>
</dbReference>
<name>A0A4S9TTH2_AURPU</name>
<keyword evidence="2" id="KW-0808">Transferase</keyword>
<organism evidence="2 3">
    <name type="scientific">Aureobasidium pullulans</name>
    <name type="common">Black yeast</name>
    <name type="synonym">Pullularia pullulans</name>
    <dbReference type="NCBI Taxonomy" id="5580"/>
    <lineage>
        <taxon>Eukaryota</taxon>
        <taxon>Fungi</taxon>
        <taxon>Dikarya</taxon>
        <taxon>Ascomycota</taxon>
        <taxon>Pezizomycotina</taxon>
        <taxon>Dothideomycetes</taxon>
        <taxon>Dothideomycetidae</taxon>
        <taxon>Dothideales</taxon>
        <taxon>Saccotheciaceae</taxon>
        <taxon>Aureobasidium</taxon>
    </lineage>
</organism>
<evidence type="ECO:0000259" key="1">
    <source>
        <dbReference type="Pfam" id="PF01965"/>
    </source>
</evidence>